<comment type="caution">
    <text evidence="3">The sequence shown here is derived from an EMBL/GenBank/DDBJ whole genome shotgun (WGS) entry which is preliminary data.</text>
</comment>
<dbReference type="InterPro" id="IPR035929">
    <property type="entry name" value="CoaB-like_sf"/>
</dbReference>
<proteinExistence type="inferred from homology"/>
<comment type="similarity">
    <text evidence="1">Belongs to the PPC synthetase family.</text>
</comment>
<accession>A0AAV0V3J0</accession>
<evidence type="ECO:0000259" key="2">
    <source>
        <dbReference type="Pfam" id="PF04127"/>
    </source>
</evidence>
<dbReference type="Proteomes" id="UP001162031">
    <property type="component" value="Unassembled WGS sequence"/>
</dbReference>
<dbReference type="EMBL" id="CANTFL010001485">
    <property type="protein sequence ID" value="CAI5743098.1"/>
    <property type="molecule type" value="Genomic_DNA"/>
</dbReference>
<dbReference type="GO" id="GO:0015937">
    <property type="term" value="P:coenzyme A biosynthetic process"/>
    <property type="evidence" value="ECO:0007669"/>
    <property type="project" value="UniProtKB-ARBA"/>
</dbReference>
<evidence type="ECO:0000313" key="3">
    <source>
        <dbReference type="EMBL" id="CAI5743098.1"/>
    </source>
</evidence>
<dbReference type="PANTHER" id="PTHR12290">
    <property type="entry name" value="CORNICHON-RELATED"/>
    <property type="match status" value="1"/>
</dbReference>
<dbReference type="InterPro" id="IPR007085">
    <property type="entry name" value="DNA/pantothenate-metab_flavo_C"/>
</dbReference>
<dbReference type="AlphaFoldDB" id="A0AAV0V3J0"/>
<dbReference type="GO" id="GO:0003824">
    <property type="term" value="F:catalytic activity"/>
    <property type="evidence" value="ECO:0007669"/>
    <property type="project" value="UniProtKB-ARBA"/>
</dbReference>
<protein>
    <recommendedName>
        <fullName evidence="2">DNA/pantothenate metabolism flavoprotein C-terminal domain-containing protein</fullName>
    </recommendedName>
</protein>
<dbReference type="SUPFAM" id="SSF102645">
    <property type="entry name" value="CoaB-like"/>
    <property type="match status" value="1"/>
</dbReference>
<dbReference type="Pfam" id="PF04127">
    <property type="entry name" value="DFP"/>
    <property type="match status" value="1"/>
</dbReference>
<sequence length="393" mass="44129">MSTLVEDQRLTDAYFRSTPPPEYLNGHRERVEAFLAHHRIVGRCVAIVTSGGTTVPLERHTVRFLDNFSTGARGAASVERLLAIGYAVVYVHRPGSIAPFARHLQRATRASLDDQFLHYVDVPIGSSQPQHANEQQIRLLIEDAAAKTHVIDAVRQLRSARASNTLLSLPFTSVADYFAVLQMLAACVAPWKERALFLLAAAVSDFYIPQHELTEHKIQSRAGPLTLTLQQVPKMLGVLRRQWAPQSFVVSFKLETDRAILCQKARQAIDKYAVHVVIANELHSRFDEVLLITETDQRLITRPEDEADLEGVLMEAVARLHYQYIASHDVSIPEEVGSRVSQRLLFNAWKKKLPVSVQSLLCVLDKHKEEILGVVAGGLLSVLLNSMLQRRYR</sequence>
<feature type="domain" description="DNA/pantothenate metabolism flavoprotein C-terminal" evidence="2">
    <location>
        <begin position="180"/>
        <end position="318"/>
    </location>
</feature>
<evidence type="ECO:0000256" key="1">
    <source>
        <dbReference type="ARBA" id="ARBA00005703"/>
    </source>
</evidence>
<organism evidence="3 4">
    <name type="scientific">Hyaloperonospora brassicae</name>
    <name type="common">Brassica downy mildew</name>
    <name type="synonym">Peronospora brassicae</name>
    <dbReference type="NCBI Taxonomy" id="162125"/>
    <lineage>
        <taxon>Eukaryota</taxon>
        <taxon>Sar</taxon>
        <taxon>Stramenopiles</taxon>
        <taxon>Oomycota</taxon>
        <taxon>Peronosporomycetes</taxon>
        <taxon>Peronosporales</taxon>
        <taxon>Peronosporaceae</taxon>
        <taxon>Hyaloperonospora</taxon>
    </lineage>
</organism>
<keyword evidence="4" id="KW-1185">Reference proteome</keyword>
<reference evidence="3" key="1">
    <citation type="submission" date="2022-12" db="EMBL/GenBank/DDBJ databases">
        <authorList>
            <person name="Webb A."/>
        </authorList>
    </citation>
    <scope>NUCLEOTIDE SEQUENCE</scope>
    <source>
        <strain evidence="3">Hp1</strain>
    </source>
</reference>
<evidence type="ECO:0000313" key="4">
    <source>
        <dbReference type="Proteomes" id="UP001162031"/>
    </source>
</evidence>
<name>A0AAV0V3J0_HYABA</name>
<gene>
    <name evidence="3" type="ORF">HBR001_LOCUS9305</name>
</gene>
<dbReference type="Gene3D" id="3.40.50.10300">
    <property type="entry name" value="CoaB-like"/>
    <property type="match status" value="1"/>
</dbReference>